<feature type="coiled-coil region" evidence="8">
    <location>
        <begin position="393"/>
        <end position="424"/>
    </location>
</feature>
<keyword evidence="1 7" id="KW-1003">Cell membrane</keyword>
<keyword evidence="4 7" id="KW-0472">Membrane</keyword>
<evidence type="ECO:0000256" key="6">
    <source>
        <dbReference type="ARBA" id="ARBA00023316"/>
    </source>
</evidence>
<dbReference type="EC" id="4.2.2.29" evidence="7"/>
<comment type="similarity">
    <text evidence="7">Belongs to the transglycosylase MltG family.</text>
</comment>
<protein>
    <recommendedName>
        <fullName evidence="7">Endolytic murein transglycosylase</fullName>
        <ecNumber evidence="7">4.2.2.29</ecNumber>
    </recommendedName>
    <alternativeName>
        <fullName evidence="7">Peptidoglycan lytic transglycosylase</fullName>
    </alternativeName>
    <alternativeName>
        <fullName evidence="7">Peptidoglycan polymerization terminase</fullName>
    </alternativeName>
</protein>
<dbReference type="PANTHER" id="PTHR30518">
    <property type="entry name" value="ENDOLYTIC MUREIN TRANSGLYCOSYLASE"/>
    <property type="match status" value="1"/>
</dbReference>
<keyword evidence="6 7" id="KW-0961">Cell wall biogenesis/degradation</keyword>
<keyword evidence="8" id="KW-0175">Coiled coil</keyword>
<keyword evidence="2 7" id="KW-0812">Transmembrane</keyword>
<dbReference type="Gene3D" id="3.30.1490.480">
    <property type="entry name" value="Endolytic murein transglycosylase"/>
    <property type="match status" value="1"/>
</dbReference>
<dbReference type="GO" id="GO:0008932">
    <property type="term" value="F:lytic endotransglycosylase activity"/>
    <property type="evidence" value="ECO:0007669"/>
    <property type="project" value="UniProtKB-UniRule"/>
</dbReference>
<evidence type="ECO:0000256" key="4">
    <source>
        <dbReference type="ARBA" id="ARBA00023136"/>
    </source>
</evidence>
<evidence type="ECO:0000256" key="1">
    <source>
        <dbReference type="ARBA" id="ARBA00022475"/>
    </source>
</evidence>
<keyword evidence="3 7" id="KW-1133">Transmembrane helix</keyword>
<dbReference type="HAMAP" id="MF_02065">
    <property type="entry name" value="MltG"/>
    <property type="match status" value="1"/>
</dbReference>
<comment type="subcellular location">
    <subcellularLocation>
        <location evidence="7">Cell membrane</location>
        <topology evidence="7">Single-pass membrane protein</topology>
    </subcellularLocation>
</comment>
<dbReference type="EMBL" id="LSZW01000063">
    <property type="protein sequence ID" value="KXK65035.1"/>
    <property type="molecule type" value="Genomic_DNA"/>
</dbReference>
<name>A0A136Q2Y9_9FIRM</name>
<evidence type="ECO:0000313" key="10">
    <source>
        <dbReference type="Proteomes" id="UP000070366"/>
    </source>
</evidence>
<dbReference type="InterPro" id="IPR003770">
    <property type="entry name" value="MLTG-like"/>
</dbReference>
<dbReference type="Proteomes" id="UP000070366">
    <property type="component" value="Unassembled WGS sequence"/>
</dbReference>
<sequence>MAKKLENPYVDRDMDLDRPAVLSNGKKPKKKPSSKSVWNKLRPFLTFIISLSIVVLIVFGVVNYVKEHYFDPVDANDSTRIEVEIPKNSSLSTIADILYENNLIRNKQVFKLYVDFSDMSSKLKAGTYELSPDMTFDDIVYTLQEGNVADAEIDIQFIEGRTVEEYGKKLVENYGILKNTDHYLELAKTGGDFVNEYPFLAEAKAKDDARPADQRRYYLLEGYLAPDTYRYLTSATEEDLIRKQLDQFSKILSMKKEGEELTYQERAEELGMSVDDMVTLASIIEREASSTDYFAKVSAVFHNRLNDRENFGYLDSDATQAYGLGITGRLNLIDSELTTPTPYNTKWNGAGTQGLPAGPIGNPGRAAIEAALYPDEALMQDGDQYYYFLATDIEKGEMEFVHTNEELEALKAQWQDEWARIDAEASAKAAGGQ</sequence>
<evidence type="ECO:0000256" key="2">
    <source>
        <dbReference type="ARBA" id="ARBA00022692"/>
    </source>
</evidence>
<feature type="transmembrane region" description="Helical" evidence="7">
    <location>
        <begin position="44"/>
        <end position="65"/>
    </location>
</feature>
<evidence type="ECO:0000256" key="5">
    <source>
        <dbReference type="ARBA" id="ARBA00023239"/>
    </source>
</evidence>
<dbReference type="PATRIC" id="fig|626937.4.peg.2251"/>
<dbReference type="Pfam" id="PF02618">
    <property type="entry name" value="YceG"/>
    <property type="match status" value="1"/>
</dbReference>
<comment type="catalytic activity">
    <reaction evidence="7">
        <text>a peptidoglycan chain = a peptidoglycan chain with N-acetyl-1,6-anhydromuramyl-[peptide] at the reducing end + a peptidoglycan chain with N-acetylglucosamine at the non-reducing end.</text>
        <dbReference type="EC" id="4.2.2.29"/>
    </reaction>
</comment>
<comment type="function">
    <text evidence="7">Functions as a peptidoglycan terminase that cleaves nascent peptidoglycan strands endolytically to terminate their elongation.</text>
</comment>
<evidence type="ECO:0000256" key="8">
    <source>
        <dbReference type="SAM" id="Coils"/>
    </source>
</evidence>
<dbReference type="NCBIfam" id="TIGR00247">
    <property type="entry name" value="endolytic transglycosylase MltG"/>
    <property type="match status" value="1"/>
</dbReference>
<feature type="site" description="Important for catalytic activity" evidence="7">
    <location>
        <position position="287"/>
    </location>
</feature>
<organism evidence="9 10">
    <name type="scientific">Christensenella minuta</name>
    <dbReference type="NCBI Taxonomy" id="626937"/>
    <lineage>
        <taxon>Bacteria</taxon>
        <taxon>Bacillati</taxon>
        <taxon>Bacillota</taxon>
        <taxon>Clostridia</taxon>
        <taxon>Christensenellales</taxon>
        <taxon>Christensenellaceae</taxon>
        <taxon>Christensenella</taxon>
    </lineage>
</organism>
<keyword evidence="10" id="KW-1185">Reference proteome</keyword>
<evidence type="ECO:0000313" key="9">
    <source>
        <dbReference type="EMBL" id="KXK65035.1"/>
    </source>
</evidence>
<evidence type="ECO:0000256" key="3">
    <source>
        <dbReference type="ARBA" id="ARBA00022989"/>
    </source>
</evidence>
<dbReference type="KEGG" id="cmiu:B1H56_03900"/>
<keyword evidence="5 7" id="KW-0456">Lyase</keyword>
<gene>
    <name evidence="7" type="primary">mltG</name>
    <name evidence="9" type="ORF">HMPREF3293_02284</name>
</gene>
<reference evidence="9 10" key="1">
    <citation type="submission" date="2016-02" db="EMBL/GenBank/DDBJ databases">
        <authorList>
            <person name="Wen L."/>
            <person name="He K."/>
            <person name="Yang H."/>
        </authorList>
    </citation>
    <scope>NUCLEOTIDE SEQUENCE [LARGE SCALE GENOMIC DNA]</scope>
    <source>
        <strain evidence="9 10">DSM 22607</strain>
    </source>
</reference>
<evidence type="ECO:0000256" key="7">
    <source>
        <dbReference type="HAMAP-Rule" id="MF_02065"/>
    </source>
</evidence>
<dbReference type="GO" id="GO:0009252">
    <property type="term" value="P:peptidoglycan biosynthetic process"/>
    <property type="evidence" value="ECO:0007669"/>
    <property type="project" value="UniProtKB-UniRule"/>
</dbReference>
<dbReference type="PANTHER" id="PTHR30518:SF2">
    <property type="entry name" value="ENDOLYTIC MUREIN TRANSGLYCOSYLASE"/>
    <property type="match status" value="1"/>
</dbReference>
<dbReference type="RefSeq" id="WP_066518745.1">
    <property type="nucleotide sequence ID" value="NZ_CABMOF010000001.1"/>
</dbReference>
<proteinExistence type="inferred from homology"/>
<accession>A0A136Q2Y9</accession>
<dbReference type="OrthoDB" id="9814591at2"/>
<dbReference type="GO" id="GO:0005886">
    <property type="term" value="C:plasma membrane"/>
    <property type="evidence" value="ECO:0007669"/>
    <property type="project" value="UniProtKB-SubCell"/>
</dbReference>
<dbReference type="STRING" id="626937.HMPREF3293_02284"/>
<dbReference type="AlphaFoldDB" id="A0A136Q2Y9"/>
<comment type="caution">
    <text evidence="9">The sequence shown here is derived from an EMBL/GenBank/DDBJ whole genome shotgun (WGS) entry which is preliminary data.</text>
</comment>
<dbReference type="GO" id="GO:0071555">
    <property type="term" value="P:cell wall organization"/>
    <property type="evidence" value="ECO:0007669"/>
    <property type="project" value="UniProtKB-KW"/>
</dbReference>